<sequence>MLADQAVNLLNCGRRVAPATCDRSVSVLGVCVKDESLFVGRSVALAPGEDFATLTTRVLLCPGARRAVHRLPLAAEPSARDLFLPGSLLCNVRPKSHRNLTELATRLPTRVG</sequence>
<accession>A0A6A4SGK5</accession>
<dbReference type="EMBL" id="VEVO01000014">
    <property type="protein sequence ID" value="KAF0031639.1"/>
    <property type="molecule type" value="Genomic_DNA"/>
</dbReference>
<proteinExistence type="predicted"/>
<gene>
    <name evidence="1" type="ORF">F2P81_016194</name>
</gene>
<name>A0A6A4SGK5_SCOMX</name>
<reference evidence="1 2" key="1">
    <citation type="submission" date="2019-06" db="EMBL/GenBank/DDBJ databases">
        <title>Draft genomes of female and male turbot (Scophthalmus maximus).</title>
        <authorList>
            <person name="Xu H."/>
            <person name="Xu X.-W."/>
            <person name="Shao C."/>
            <person name="Chen S."/>
        </authorList>
    </citation>
    <scope>NUCLEOTIDE SEQUENCE [LARGE SCALE GENOMIC DNA]</scope>
    <source>
        <strain evidence="1">Ysfricsl-2016a</strain>
        <tissue evidence="1">Blood</tissue>
    </source>
</reference>
<organism evidence="1 2">
    <name type="scientific">Scophthalmus maximus</name>
    <name type="common">Turbot</name>
    <name type="synonym">Psetta maxima</name>
    <dbReference type="NCBI Taxonomy" id="52904"/>
    <lineage>
        <taxon>Eukaryota</taxon>
        <taxon>Metazoa</taxon>
        <taxon>Chordata</taxon>
        <taxon>Craniata</taxon>
        <taxon>Vertebrata</taxon>
        <taxon>Euteleostomi</taxon>
        <taxon>Actinopterygii</taxon>
        <taxon>Neopterygii</taxon>
        <taxon>Teleostei</taxon>
        <taxon>Neoteleostei</taxon>
        <taxon>Acanthomorphata</taxon>
        <taxon>Carangaria</taxon>
        <taxon>Pleuronectiformes</taxon>
        <taxon>Pleuronectoidei</taxon>
        <taxon>Scophthalmidae</taxon>
        <taxon>Scophthalmus</taxon>
    </lineage>
</organism>
<evidence type="ECO:0000313" key="2">
    <source>
        <dbReference type="Proteomes" id="UP000438429"/>
    </source>
</evidence>
<dbReference type="AlphaFoldDB" id="A0A6A4SGK5"/>
<evidence type="ECO:0000313" key="1">
    <source>
        <dbReference type="EMBL" id="KAF0031639.1"/>
    </source>
</evidence>
<comment type="caution">
    <text evidence="1">The sequence shown here is derived from an EMBL/GenBank/DDBJ whole genome shotgun (WGS) entry which is preliminary data.</text>
</comment>
<dbReference type="Proteomes" id="UP000438429">
    <property type="component" value="Unassembled WGS sequence"/>
</dbReference>
<protein>
    <submittedName>
        <fullName evidence="1">Uncharacterized protein</fullName>
    </submittedName>
</protein>